<evidence type="ECO:0000313" key="3">
    <source>
        <dbReference type="Proteomes" id="UP000184512"/>
    </source>
</evidence>
<dbReference type="RefSeq" id="WP_073186799.1">
    <property type="nucleotide sequence ID" value="NZ_FQZG01000020.1"/>
</dbReference>
<proteinExistence type="predicted"/>
<reference evidence="2 3" key="1">
    <citation type="submission" date="2016-11" db="EMBL/GenBank/DDBJ databases">
        <authorList>
            <person name="Jaros S."/>
            <person name="Januszkiewicz K."/>
            <person name="Wedrychowicz H."/>
        </authorList>
    </citation>
    <scope>NUCLEOTIDE SEQUENCE [LARGE SCALE GENOMIC DNA]</scope>
    <source>
        <strain evidence="2 3">DSM 12906</strain>
    </source>
</reference>
<evidence type="ECO:0000313" key="2">
    <source>
        <dbReference type="EMBL" id="SHI93790.1"/>
    </source>
</evidence>
<dbReference type="STRING" id="1123357.SAMN02745244_01374"/>
<evidence type="ECO:0000256" key="1">
    <source>
        <dbReference type="SAM" id="MobiDB-lite"/>
    </source>
</evidence>
<accession>A0A1M6F7X6</accession>
<dbReference type="OrthoDB" id="5175422at2"/>
<dbReference type="AlphaFoldDB" id="A0A1M6F7X6"/>
<evidence type="ECO:0008006" key="4">
    <source>
        <dbReference type="Google" id="ProtNLM"/>
    </source>
</evidence>
<name>A0A1M6F7X6_9ACTN</name>
<keyword evidence="3" id="KW-1185">Reference proteome</keyword>
<dbReference type="Proteomes" id="UP000184512">
    <property type="component" value="Unassembled WGS sequence"/>
</dbReference>
<dbReference type="EMBL" id="FQZG01000020">
    <property type="protein sequence ID" value="SHI93790.1"/>
    <property type="molecule type" value="Genomic_DNA"/>
</dbReference>
<feature type="region of interest" description="Disordered" evidence="1">
    <location>
        <begin position="20"/>
        <end position="66"/>
    </location>
</feature>
<protein>
    <recommendedName>
        <fullName evidence="4">Adhesin</fullName>
    </recommendedName>
</protein>
<sequence>MSNVDLGPILDDLAAGRIDAQEASRRIEAAKRAAGEPEAPRADERPTSPRSAPREGDGERKPGGLARVSVTAVGRRVRIEGDQSVATLTIDGPHVLRRVGTTMEVSSTGEIGPNFGGFSLIRPPRSWDDVRDIGLGKELVIRVNPLLIVDAEITTGGLRTIGVPRLGRIRVTAAASTLEDVEEVEDLLSQAGGISVEGPISFGRSRLKVESGTLTVNLTRGANVTIRGEAKLGRISWPDGGDKVDEYVVGNGSARLDVAVVMGMATVKAEV</sequence>
<gene>
    <name evidence="2" type="ORF">SAMN02745244_01374</name>
</gene>
<feature type="compositionally biased region" description="Basic and acidic residues" evidence="1">
    <location>
        <begin position="20"/>
        <end position="62"/>
    </location>
</feature>
<organism evidence="2 3">
    <name type="scientific">Tessaracoccus bendigoensis DSM 12906</name>
    <dbReference type="NCBI Taxonomy" id="1123357"/>
    <lineage>
        <taxon>Bacteria</taxon>
        <taxon>Bacillati</taxon>
        <taxon>Actinomycetota</taxon>
        <taxon>Actinomycetes</taxon>
        <taxon>Propionibacteriales</taxon>
        <taxon>Propionibacteriaceae</taxon>
        <taxon>Tessaracoccus</taxon>
    </lineage>
</organism>